<accession>A0ABS2NRX1</accession>
<dbReference type="SUPFAM" id="SSF144083">
    <property type="entry name" value="Magnesium transport protein CorA, transmembrane region"/>
    <property type="match status" value="1"/>
</dbReference>
<comment type="caution">
    <text evidence="9">The sequence shown here is derived from an EMBL/GenBank/DDBJ whole genome shotgun (WGS) entry which is preliminary data.</text>
</comment>
<dbReference type="InterPro" id="IPR045863">
    <property type="entry name" value="CorA_TM1_TM2"/>
</dbReference>
<keyword evidence="3 8" id="KW-0813">Transport</keyword>
<keyword evidence="8" id="KW-0460">Magnesium</keyword>
<comment type="subcellular location">
    <subcellularLocation>
        <location evidence="1">Cell membrane</location>
        <topology evidence="1">Multi-pass membrane protein</topology>
    </subcellularLocation>
    <subcellularLocation>
        <location evidence="8">Membrane</location>
        <topology evidence="8">Multi-pass membrane protein</topology>
    </subcellularLocation>
</comment>
<evidence type="ECO:0000256" key="4">
    <source>
        <dbReference type="ARBA" id="ARBA00022475"/>
    </source>
</evidence>
<sequence length="318" mass="37560">MIRTVAITKDYQLLMNLPLPKLKDNNILWYWMDFQSPSQEEVSILEKHFHFHPLAIEDCLHFLQRPKLEYYDSYNFFVTLAMNTITLELVEVDLFISSNYAVSFHNGKLPEIDNVWESFIKTAEFHSRGPVQIAYLIMDKIVDNYFPVIYHMEDLVDELEETGGKYSSNNLMQRVFEIRGDLMRLRRTINSMKDLLYRILNSSHLTDFKVQNIYFSDIHDHLLKLSDMLDSNLDITADLRDSYLALNANRMNSIMMVLTVITSIFIPLTFIAGIYGMNFKHMPELEWKYSYFVSIGFMGLIAVVMLYWFKRKGWLDID</sequence>
<dbReference type="InterPro" id="IPR002523">
    <property type="entry name" value="MgTranspt_CorA/ZnTranspt_ZntB"/>
</dbReference>
<dbReference type="Gene3D" id="1.20.58.340">
    <property type="entry name" value="Magnesium transport protein CorA, transmembrane region"/>
    <property type="match status" value="2"/>
</dbReference>
<reference evidence="9 10" key="1">
    <citation type="submission" date="2021-01" db="EMBL/GenBank/DDBJ databases">
        <title>Genomic Encyclopedia of Type Strains, Phase IV (KMG-IV): sequencing the most valuable type-strain genomes for metagenomic binning, comparative biology and taxonomic classification.</title>
        <authorList>
            <person name="Goeker M."/>
        </authorList>
    </citation>
    <scope>NUCLEOTIDE SEQUENCE [LARGE SCALE GENOMIC DNA]</scope>
    <source>
        <strain evidence="9 10">DSM 25890</strain>
    </source>
</reference>
<evidence type="ECO:0000256" key="1">
    <source>
        <dbReference type="ARBA" id="ARBA00004651"/>
    </source>
</evidence>
<comment type="similarity">
    <text evidence="2 8">Belongs to the CorA metal ion transporter (MIT) (TC 1.A.35) family.</text>
</comment>
<evidence type="ECO:0000256" key="3">
    <source>
        <dbReference type="ARBA" id="ARBA00022448"/>
    </source>
</evidence>
<dbReference type="NCBIfam" id="TIGR00383">
    <property type="entry name" value="corA"/>
    <property type="match status" value="1"/>
</dbReference>
<keyword evidence="6 8" id="KW-1133">Transmembrane helix</keyword>
<evidence type="ECO:0000313" key="10">
    <source>
        <dbReference type="Proteomes" id="UP001314796"/>
    </source>
</evidence>
<feature type="transmembrane region" description="Helical" evidence="8">
    <location>
        <begin position="289"/>
        <end position="309"/>
    </location>
</feature>
<keyword evidence="10" id="KW-1185">Reference proteome</keyword>
<evidence type="ECO:0000256" key="6">
    <source>
        <dbReference type="ARBA" id="ARBA00022989"/>
    </source>
</evidence>
<dbReference type="CDD" id="cd12831">
    <property type="entry name" value="TmCorA-like_u2"/>
    <property type="match status" value="1"/>
</dbReference>
<gene>
    <name evidence="8" type="primary">corA</name>
    <name evidence="9" type="ORF">JOC73_002267</name>
</gene>
<evidence type="ECO:0000256" key="2">
    <source>
        <dbReference type="ARBA" id="ARBA00009765"/>
    </source>
</evidence>
<keyword evidence="8" id="KW-0406">Ion transport</keyword>
<dbReference type="Pfam" id="PF01544">
    <property type="entry name" value="CorA"/>
    <property type="match status" value="1"/>
</dbReference>
<dbReference type="PANTHER" id="PTHR46494">
    <property type="entry name" value="CORA FAMILY METAL ION TRANSPORTER (EUROFUNG)"/>
    <property type="match status" value="1"/>
</dbReference>
<dbReference type="SUPFAM" id="SSF143865">
    <property type="entry name" value="CorA soluble domain-like"/>
    <property type="match status" value="1"/>
</dbReference>
<dbReference type="Proteomes" id="UP001314796">
    <property type="component" value="Unassembled WGS sequence"/>
</dbReference>
<name>A0ABS2NRX1_9FIRM</name>
<keyword evidence="7 8" id="KW-0472">Membrane</keyword>
<dbReference type="InterPro" id="IPR004488">
    <property type="entry name" value="Mg/Co-transport_prot_CorA"/>
</dbReference>
<feature type="transmembrane region" description="Helical" evidence="8">
    <location>
        <begin position="254"/>
        <end position="277"/>
    </location>
</feature>
<keyword evidence="5 8" id="KW-0812">Transmembrane</keyword>
<protein>
    <recommendedName>
        <fullName evidence="8">Magnesium transport protein CorA</fullName>
    </recommendedName>
</protein>
<evidence type="ECO:0000256" key="7">
    <source>
        <dbReference type="ARBA" id="ARBA00023136"/>
    </source>
</evidence>
<proteinExistence type="inferred from homology"/>
<comment type="function">
    <text evidence="8">Mediates influx of magnesium ions.</text>
</comment>
<dbReference type="Gene3D" id="3.30.460.20">
    <property type="entry name" value="CorA soluble domain-like"/>
    <property type="match status" value="1"/>
</dbReference>
<keyword evidence="4 8" id="KW-1003">Cell membrane</keyword>
<evidence type="ECO:0000256" key="8">
    <source>
        <dbReference type="RuleBase" id="RU362010"/>
    </source>
</evidence>
<dbReference type="InterPro" id="IPR045861">
    <property type="entry name" value="CorA_cytoplasmic_dom"/>
</dbReference>
<dbReference type="RefSeq" id="WP_204403186.1">
    <property type="nucleotide sequence ID" value="NZ_JAFBEE010000016.1"/>
</dbReference>
<evidence type="ECO:0000256" key="5">
    <source>
        <dbReference type="ARBA" id="ARBA00022692"/>
    </source>
</evidence>
<dbReference type="PANTHER" id="PTHR46494:SF1">
    <property type="entry name" value="CORA FAMILY METAL ION TRANSPORTER (EUROFUNG)"/>
    <property type="match status" value="1"/>
</dbReference>
<dbReference type="EMBL" id="JAFBEE010000016">
    <property type="protein sequence ID" value="MBM7615693.1"/>
    <property type="molecule type" value="Genomic_DNA"/>
</dbReference>
<evidence type="ECO:0000313" key="9">
    <source>
        <dbReference type="EMBL" id="MBM7615693.1"/>
    </source>
</evidence>
<organism evidence="9 10">
    <name type="scientific">Alkaliphilus hydrothermalis</name>
    <dbReference type="NCBI Taxonomy" id="1482730"/>
    <lineage>
        <taxon>Bacteria</taxon>
        <taxon>Bacillati</taxon>
        <taxon>Bacillota</taxon>
        <taxon>Clostridia</taxon>
        <taxon>Peptostreptococcales</taxon>
        <taxon>Natronincolaceae</taxon>
        <taxon>Alkaliphilus</taxon>
    </lineage>
</organism>